<evidence type="ECO:0000313" key="3">
    <source>
        <dbReference type="Proteomes" id="UP000015105"/>
    </source>
</evidence>
<organism evidence="2 3">
    <name type="scientific">Aegilops tauschii subsp. strangulata</name>
    <name type="common">Goatgrass</name>
    <dbReference type="NCBI Taxonomy" id="200361"/>
    <lineage>
        <taxon>Eukaryota</taxon>
        <taxon>Viridiplantae</taxon>
        <taxon>Streptophyta</taxon>
        <taxon>Embryophyta</taxon>
        <taxon>Tracheophyta</taxon>
        <taxon>Spermatophyta</taxon>
        <taxon>Magnoliopsida</taxon>
        <taxon>Liliopsida</taxon>
        <taxon>Poales</taxon>
        <taxon>Poaceae</taxon>
        <taxon>BOP clade</taxon>
        <taxon>Pooideae</taxon>
        <taxon>Triticodae</taxon>
        <taxon>Triticeae</taxon>
        <taxon>Triticinae</taxon>
        <taxon>Aegilops</taxon>
    </lineage>
</organism>
<protein>
    <submittedName>
        <fullName evidence="2">Uncharacterized protein</fullName>
    </submittedName>
</protein>
<sequence>MLFLSSRDREVVQITVHTYTGTQEGHRRAVLPQGLRGPARQAEHHERVPLATRPRRPRHPHRVHRRGPRRARRGGARGVRGRHGLGWGAARPPRHLQGVLAHTGAQPQHREHMLRRRHA</sequence>
<proteinExistence type="predicted"/>
<dbReference type="Proteomes" id="UP000015105">
    <property type="component" value="Chromosome 3D"/>
</dbReference>
<reference evidence="2" key="4">
    <citation type="submission" date="2019-03" db="UniProtKB">
        <authorList>
            <consortium name="EnsemblPlants"/>
        </authorList>
    </citation>
    <scope>IDENTIFICATION</scope>
</reference>
<dbReference type="Gramene" id="AET3Gv20674800.6">
    <property type="protein sequence ID" value="AET3Gv20674800.6"/>
    <property type="gene ID" value="AET3Gv20674800"/>
</dbReference>
<reference evidence="2" key="3">
    <citation type="journal article" date="2017" name="Nature">
        <title>Genome sequence of the progenitor of the wheat D genome Aegilops tauschii.</title>
        <authorList>
            <person name="Luo M.C."/>
            <person name="Gu Y.Q."/>
            <person name="Puiu D."/>
            <person name="Wang H."/>
            <person name="Twardziok S.O."/>
            <person name="Deal K.R."/>
            <person name="Huo N."/>
            <person name="Zhu T."/>
            <person name="Wang L."/>
            <person name="Wang Y."/>
            <person name="McGuire P.E."/>
            <person name="Liu S."/>
            <person name="Long H."/>
            <person name="Ramasamy R.K."/>
            <person name="Rodriguez J.C."/>
            <person name="Van S.L."/>
            <person name="Yuan L."/>
            <person name="Wang Z."/>
            <person name="Xia Z."/>
            <person name="Xiao L."/>
            <person name="Anderson O.D."/>
            <person name="Ouyang S."/>
            <person name="Liang Y."/>
            <person name="Zimin A.V."/>
            <person name="Pertea G."/>
            <person name="Qi P."/>
            <person name="Bennetzen J.L."/>
            <person name="Dai X."/>
            <person name="Dawson M.W."/>
            <person name="Muller H.G."/>
            <person name="Kugler K."/>
            <person name="Rivarola-Duarte L."/>
            <person name="Spannagl M."/>
            <person name="Mayer K.F.X."/>
            <person name="Lu F.H."/>
            <person name="Bevan M.W."/>
            <person name="Leroy P."/>
            <person name="Li P."/>
            <person name="You F.M."/>
            <person name="Sun Q."/>
            <person name="Liu Z."/>
            <person name="Lyons E."/>
            <person name="Wicker T."/>
            <person name="Salzberg S.L."/>
            <person name="Devos K.M."/>
            <person name="Dvorak J."/>
        </authorList>
    </citation>
    <scope>NUCLEOTIDE SEQUENCE [LARGE SCALE GENOMIC DNA]</scope>
    <source>
        <strain evidence="2">cv. AL8/78</strain>
    </source>
</reference>
<feature type="compositionally biased region" description="Basic residues" evidence="1">
    <location>
        <begin position="53"/>
        <end position="83"/>
    </location>
</feature>
<dbReference type="EnsemblPlants" id="AET3Gv20674800.6">
    <property type="protein sequence ID" value="AET3Gv20674800.6"/>
    <property type="gene ID" value="AET3Gv20674800"/>
</dbReference>
<reference evidence="2" key="5">
    <citation type="journal article" date="2021" name="G3 (Bethesda)">
        <title>Aegilops tauschii genome assembly Aet v5.0 features greater sequence contiguity and improved annotation.</title>
        <authorList>
            <person name="Wang L."/>
            <person name="Zhu T."/>
            <person name="Rodriguez J.C."/>
            <person name="Deal K.R."/>
            <person name="Dubcovsky J."/>
            <person name="McGuire P.E."/>
            <person name="Lux T."/>
            <person name="Spannagl M."/>
            <person name="Mayer K.F.X."/>
            <person name="Baldrich P."/>
            <person name="Meyers B.C."/>
            <person name="Huo N."/>
            <person name="Gu Y.Q."/>
            <person name="Zhou H."/>
            <person name="Devos K.M."/>
            <person name="Bennetzen J.L."/>
            <person name="Unver T."/>
            <person name="Budak H."/>
            <person name="Gulick P.J."/>
            <person name="Galiba G."/>
            <person name="Kalapos B."/>
            <person name="Nelson D.R."/>
            <person name="Li P."/>
            <person name="You F.M."/>
            <person name="Luo M.C."/>
            <person name="Dvorak J."/>
        </authorList>
    </citation>
    <scope>NUCLEOTIDE SEQUENCE [LARGE SCALE GENOMIC DNA]</scope>
    <source>
        <strain evidence="2">cv. AL8/78</strain>
    </source>
</reference>
<evidence type="ECO:0000313" key="2">
    <source>
        <dbReference type="EnsemblPlants" id="AET3Gv20674800.6"/>
    </source>
</evidence>
<reference evidence="3" key="1">
    <citation type="journal article" date="2014" name="Science">
        <title>Ancient hybridizations among the ancestral genomes of bread wheat.</title>
        <authorList>
            <consortium name="International Wheat Genome Sequencing Consortium,"/>
            <person name="Marcussen T."/>
            <person name="Sandve S.R."/>
            <person name="Heier L."/>
            <person name="Spannagl M."/>
            <person name="Pfeifer M."/>
            <person name="Jakobsen K.S."/>
            <person name="Wulff B.B."/>
            <person name="Steuernagel B."/>
            <person name="Mayer K.F."/>
            <person name="Olsen O.A."/>
        </authorList>
    </citation>
    <scope>NUCLEOTIDE SEQUENCE [LARGE SCALE GENOMIC DNA]</scope>
    <source>
        <strain evidence="3">cv. AL8/78</strain>
    </source>
</reference>
<name>A0A453FGY7_AEGTS</name>
<feature type="region of interest" description="Disordered" evidence="1">
    <location>
        <begin position="34"/>
        <end position="92"/>
    </location>
</feature>
<evidence type="ECO:0000256" key="1">
    <source>
        <dbReference type="SAM" id="MobiDB-lite"/>
    </source>
</evidence>
<reference evidence="3" key="2">
    <citation type="journal article" date="2017" name="Nat. Plants">
        <title>The Aegilops tauschii genome reveals multiple impacts of transposons.</title>
        <authorList>
            <person name="Zhao G."/>
            <person name="Zou C."/>
            <person name="Li K."/>
            <person name="Wang K."/>
            <person name="Li T."/>
            <person name="Gao L."/>
            <person name="Zhang X."/>
            <person name="Wang H."/>
            <person name="Yang Z."/>
            <person name="Liu X."/>
            <person name="Jiang W."/>
            <person name="Mao L."/>
            <person name="Kong X."/>
            <person name="Jiao Y."/>
            <person name="Jia J."/>
        </authorList>
    </citation>
    <scope>NUCLEOTIDE SEQUENCE [LARGE SCALE GENOMIC DNA]</scope>
    <source>
        <strain evidence="3">cv. AL8/78</strain>
    </source>
</reference>
<keyword evidence="3" id="KW-1185">Reference proteome</keyword>
<dbReference type="AlphaFoldDB" id="A0A453FGY7"/>
<accession>A0A453FGY7</accession>